<dbReference type="EMBL" id="JAHHUM010000200">
    <property type="protein sequence ID" value="KAK5622099.1"/>
    <property type="molecule type" value="Genomic_DNA"/>
</dbReference>
<evidence type="ECO:0000313" key="4">
    <source>
        <dbReference type="Proteomes" id="UP001311232"/>
    </source>
</evidence>
<dbReference type="Pfam" id="PF20499">
    <property type="entry name" value="DUF6729"/>
    <property type="match status" value="1"/>
</dbReference>
<reference evidence="3 4" key="1">
    <citation type="submission" date="2021-06" db="EMBL/GenBank/DDBJ databases">
        <authorList>
            <person name="Palmer J.M."/>
        </authorList>
    </citation>
    <scope>NUCLEOTIDE SEQUENCE [LARGE SCALE GENOMIC DNA]</scope>
    <source>
        <strain evidence="3 4">MEX-2019</strain>
        <tissue evidence="3">Muscle</tissue>
    </source>
</reference>
<sequence length="206" mass="23103">MSPAKPCQPSLSESAARRQLFTCDTAAGDFFEEEDDQEMVTVASQAEEQLPQAAAASRGPAPDPAPPHLFTASLQSFLHTARSNSHPFSRTGSGRPPTIFTQPPSSPDVFFCRPLFLWMPLKMWLIPLACVQPACNNHRLTAAGLYHTVCKVLDIDGWYDMATEYLECKRCKKKYPAWSEEILGQLDMGRRRKFPAILTYENVRTH</sequence>
<proteinExistence type="predicted"/>
<feature type="region of interest" description="Disordered" evidence="1">
    <location>
        <begin position="35"/>
        <end position="66"/>
    </location>
</feature>
<keyword evidence="4" id="KW-1185">Reference proteome</keyword>
<feature type="compositionally biased region" description="Low complexity" evidence="1">
    <location>
        <begin position="43"/>
        <end position="57"/>
    </location>
</feature>
<dbReference type="PANTHER" id="PTHR24401:SF29">
    <property type="entry name" value="SI:CH211-243P7.3-RELATED"/>
    <property type="match status" value="1"/>
</dbReference>
<accession>A0AAV9SL71</accession>
<organism evidence="3 4">
    <name type="scientific">Crenichthys baileyi</name>
    <name type="common">White River springfish</name>
    <dbReference type="NCBI Taxonomy" id="28760"/>
    <lineage>
        <taxon>Eukaryota</taxon>
        <taxon>Metazoa</taxon>
        <taxon>Chordata</taxon>
        <taxon>Craniata</taxon>
        <taxon>Vertebrata</taxon>
        <taxon>Euteleostomi</taxon>
        <taxon>Actinopterygii</taxon>
        <taxon>Neopterygii</taxon>
        <taxon>Teleostei</taxon>
        <taxon>Neoteleostei</taxon>
        <taxon>Acanthomorphata</taxon>
        <taxon>Ovalentaria</taxon>
        <taxon>Atherinomorphae</taxon>
        <taxon>Cyprinodontiformes</taxon>
        <taxon>Goodeidae</taxon>
        <taxon>Crenichthys</taxon>
    </lineage>
</organism>
<evidence type="ECO:0000256" key="1">
    <source>
        <dbReference type="SAM" id="MobiDB-lite"/>
    </source>
</evidence>
<dbReference type="AlphaFoldDB" id="A0AAV9SL71"/>
<dbReference type="InterPro" id="IPR046616">
    <property type="entry name" value="DUF6729"/>
</dbReference>
<evidence type="ECO:0000313" key="3">
    <source>
        <dbReference type="EMBL" id="KAK5622099.1"/>
    </source>
</evidence>
<protein>
    <recommendedName>
        <fullName evidence="2">DUF6729 domain-containing protein</fullName>
    </recommendedName>
</protein>
<feature type="domain" description="DUF6729" evidence="2">
    <location>
        <begin position="96"/>
        <end position="200"/>
    </location>
</feature>
<gene>
    <name evidence="3" type="ORF">CRENBAI_010377</name>
</gene>
<dbReference type="Proteomes" id="UP001311232">
    <property type="component" value="Unassembled WGS sequence"/>
</dbReference>
<comment type="caution">
    <text evidence="3">The sequence shown here is derived from an EMBL/GenBank/DDBJ whole genome shotgun (WGS) entry which is preliminary data.</text>
</comment>
<evidence type="ECO:0000259" key="2">
    <source>
        <dbReference type="Pfam" id="PF20499"/>
    </source>
</evidence>
<name>A0AAV9SL71_9TELE</name>
<dbReference type="PANTHER" id="PTHR24401">
    <property type="entry name" value="SI:CH211-243P7.3-RELATED"/>
    <property type="match status" value="1"/>
</dbReference>